<dbReference type="Proteomes" id="UP000009881">
    <property type="component" value="Unassembled WGS sequence"/>
</dbReference>
<dbReference type="PROSITE" id="PS51257">
    <property type="entry name" value="PROKAR_LIPOPROTEIN"/>
    <property type="match status" value="1"/>
</dbReference>
<evidence type="ECO:0008006" key="4">
    <source>
        <dbReference type="Google" id="ProtNLM"/>
    </source>
</evidence>
<evidence type="ECO:0000256" key="1">
    <source>
        <dbReference type="SAM" id="SignalP"/>
    </source>
</evidence>
<dbReference type="eggNOG" id="ENOG5032YCH">
    <property type="taxonomic scope" value="Bacteria"/>
</dbReference>
<dbReference type="AlphaFoldDB" id="K9H8B6"/>
<organism evidence="2 3">
    <name type="scientific">Caenispirillum salinarum AK4</name>
    <dbReference type="NCBI Taxonomy" id="1238182"/>
    <lineage>
        <taxon>Bacteria</taxon>
        <taxon>Pseudomonadati</taxon>
        <taxon>Pseudomonadota</taxon>
        <taxon>Alphaproteobacteria</taxon>
        <taxon>Rhodospirillales</taxon>
        <taxon>Novispirillaceae</taxon>
        <taxon>Caenispirillum</taxon>
    </lineage>
</organism>
<feature type="signal peptide" evidence="1">
    <location>
        <begin position="1"/>
        <end position="26"/>
    </location>
</feature>
<proteinExistence type="predicted"/>
<dbReference type="RefSeq" id="WP_009542477.1">
    <property type="nucleotide sequence ID" value="NZ_ANHY01000022.1"/>
</dbReference>
<evidence type="ECO:0000313" key="2">
    <source>
        <dbReference type="EMBL" id="EKV26858.1"/>
    </source>
</evidence>
<sequence length="114" mass="11891">MLKIVPASLVVAASLLTAACSDTAPACSDTETVDLVLEIARDSLLEQAGAEIANKVEMSLNAIRTTDANETTGAFECAAELEFTGPGGSNSIDITYLSELVDSGDEFYVTVWGL</sequence>
<dbReference type="STRING" id="1238182.C882_2081"/>
<keyword evidence="3" id="KW-1185">Reference proteome</keyword>
<accession>K9H8B6</accession>
<dbReference type="EMBL" id="ANHY01000022">
    <property type="protein sequence ID" value="EKV26858.1"/>
    <property type="molecule type" value="Genomic_DNA"/>
</dbReference>
<evidence type="ECO:0000313" key="3">
    <source>
        <dbReference type="Proteomes" id="UP000009881"/>
    </source>
</evidence>
<protein>
    <recommendedName>
        <fullName evidence="4">Lipoprotein</fullName>
    </recommendedName>
</protein>
<keyword evidence="1" id="KW-0732">Signal</keyword>
<name>K9H8B6_9PROT</name>
<comment type="caution">
    <text evidence="2">The sequence shown here is derived from an EMBL/GenBank/DDBJ whole genome shotgun (WGS) entry which is preliminary data.</text>
</comment>
<feature type="chain" id="PRO_5003931444" description="Lipoprotein" evidence="1">
    <location>
        <begin position="27"/>
        <end position="114"/>
    </location>
</feature>
<gene>
    <name evidence="2" type="ORF">C882_2081</name>
</gene>
<reference evidence="2 3" key="1">
    <citation type="journal article" date="2013" name="Genome Announc.">
        <title>Draft Genome Sequence of an Alphaproteobacterium, Caenispirillum salinarum AK4(T), Isolated from a Solar Saltern.</title>
        <authorList>
            <person name="Khatri I."/>
            <person name="Singh A."/>
            <person name="Korpole S."/>
            <person name="Pinnaka A.K."/>
            <person name="Subramanian S."/>
        </authorList>
    </citation>
    <scope>NUCLEOTIDE SEQUENCE [LARGE SCALE GENOMIC DNA]</scope>
    <source>
        <strain evidence="2 3">AK4</strain>
    </source>
</reference>